<dbReference type="PROSITE" id="PS50949">
    <property type="entry name" value="HTH_GNTR"/>
    <property type="match status" value="1"/>
</dbReference>
<evidence type="ECO:0000313" key="5">
    <source>
        <dbReference type="EMBL" id="MBM7036100.1"/>
    </source>
</evidence>
<evidence type="ECO:0000256" key="1">
    <source>
        <dbReference type="ARBA" id="ARBA00023015"/>
    </source>
</evidence>
<dbReference type="Pfam" id="PF07729">
    <property type="entry name" value="FCD"/>
    <property type="match status" value="1"/>
</dbReference>
<comment type="caution">
    <text evidence="5">The sequence shown here is derived from an EMBL/GenBank/DDBJ whole genome shotgun (WGS) entry which is preliminary data.</text>
</comment>
<dbReference type="PRINTS" id="PR00035">
    <property type="entry name" value="HTHGNTR"/>
</dbReference>
<dbReference type="Proteomes" id="UP000809621">
    <property type="component" value="Unassembled WGS sequence"/>
</dbReference>
<dbReference type="EMBL" id="JAFEUM010000002">
    <property type="protein sequence ID" value="MBM7036100.1"/>
    <property type="molecule type" value="Genomic_DNA"/>
</dbReference>
<accession>A0ABS2HEV1</accession>
<dbReference type="Gene3D" id="1.20.120.530">
    <property type="entry name" value="GntR ligand-binding domain-like"/>
    <property type="match status" value="1"/>
</dbReference>
<dbReference type="RefSeq" id="WP_205157701.1">
    <property type="nucleotide sequence ID" value="NZ_JAFEUM010000002.1"/>
</dbReference>
<keyword evidence="3" id="KW-0804">Transcription</keyword>
<keyword evidence="6" id="KW-1185">Reference proteome</keyword>
<name>A0ABS2HEV1_9VIBR</name>
<evidence type="ECO:0000256" key="3">
    <source>
        <dbReference type="ARBA" id="ARBA00023163"/>
    </source>
</evidence>
<keyword evidence="1" id="KW-0805">Transcription regulation</keyword>
<keyword evidence="2" id="KW-0238">DNA-binding</keyword>
<dbReference type="PANTHER" id="PTHR43537:SF5">
    <property type="entry name" value="UXU OPERON TRANSCRIPTIONAL REGULATOR"/>
    <property type="match status" value="1"/>
</dbReference>
<dbReference type="SUPFAM" id="SSF46785">
    <property type="entry name" value="Winged helix' DNA-binding domain"/>
    <property type="match status" value="1"/>
</dbReference>
<protein>
    <submittedName>
        <fullName evidence="5">FadR family transcriptional regulator</fullName>
    </submittedName>
</protein>
<dbReference type="Gene3D" id="1.10.10.10">
    <property type="entry name" value="Winged helix-like DNA-binding domain superfamily/Winged helix DNA-binding domain"/>
    <property type="match status" value="1"/>
</dbReference>
<feature type="domain" description="HTH gntR-type" evidence="4">
    <location>
        <begin position="6"/>
        <end position="74"/>
    </location>
</feature>
<evidence type="ECO:0000259" key="4">
    <source>
        <dbReference type="PROSITE" id="PS50949"/>
    </source>
</evidence>
<dbReference type="InterPro" id="IPR036388">
    <property type="entry name" value="WH-like_DNA-bd_sf"/>
</dbReference>
<evidence type="ECO:0000313" key="6">
    <source>
        <dbReference type="Proteomes" id="UP000809621"/>
    </source>
</evidence>
<gene>
    <name evidence="5" type="ORF">JQC93_06715</name>
</gene>
<dbReference type="SUPFAM" id="SSF48008">
    <property type="entry name" value="GntR ligand-binding domain-like"/>
    <property type="match status" value="1"/>
</dbReference>
<dbReference type="CDD" id="cd07377">
    <property type="entry name" value="WHTH_GntR"/>
    <property type="match status" value="1"/>
</dbReference>
<dbReference type="InterPro" id="IPR000524">
    <property type="entry name" value="Tscrpt_reg_HTH_GntR"/>
</dbReference>
<dbReference type="InterPro" id="IPR011711">
    <property type="entry name" value="GntR_C"/>
</dbReference>
<dbReference type="PANTHER" id="PTHR43537">
    <property type="entry name" value="TRANSCRIPTIONAL REGULATOR, GNTR FAMILY"/>
    <property type="match status" value="1"/>
</dbReference>
<proteinExistence type="predicted"/>
<dbReference type="InterPro" id="IPR036390">
    <property type="entry name" value="WH_DNA-bd_sf"/>
</dbReference>
<dbReference type="SMART" id="SM00345">
    <property type="entry name" value="HTH_GNTR"/>
    <property type="match status" value="1"/>
</dbReference>
<evidence type="ECO:0000256" key="2">
    <source>
        <dbReference type="ARBA" id="ARBA00023125"/>
    </source>
</evidence>
<reference evidence="5 6" key="1">
    <citation type="submission" date="2021-02" db="EMBL/GenBank/DDBJ databases">
        <authorList>
            <person name="Park J.-S."/>
        </authorList>
    </citation>
    <scope>NUCLEOTIDE SEQUENCE [LARGE SCALE GENOMIC DNA]</scope>
    <source>
        <strain evidence="5 6">188UL20-2</strain>
    </source>
</reference>
<organism evidence="5 6">
    <name type="scientific">Vibrio ulleungensis</name>
    <dbReference type="NCBI Taxonomy" id="2807619"/>
    <lineage>
        <taxon>Bacteria</taxon>
        <taxon>Pseudomonadati</taxon>
        <taxon>Pseudomonadota</taxon>
        <taxon>Gammaproteobacteria</taxon>
        <taxon>Vibrionales</taxon>
        <taxon>Vibrionaceae</taxon>
        <taxon>Vibrio</taxon>
    </lineage>
</organism>
<dbReference type="Pfam" id="PF00392">
    <property type="entry name" value="GntR"/>
    <property type="match status" value="1"/>
</dbReference>
<sequence length="230" mass="26306">MSKTTATVTEDIIDSIGEQIVKGDYQPGEKLPNERDLADHFGVARGRIREALRGLAMAGLVEIKRGNGSFVKHADEWVDSTTVRWAFSTPDASMEELLVVRDVLEKGIYEQAYNYCNNIDLDNIGHRLVELQDAIPQELTVFADAIDRFDLEMARISRNTLFLRLFQALLILRRDKVEQILEVEGSRVQSLRLRERIYSSFKDRNKQSAIEAIDDFFVQARSFAKQLPKN</sequence>
<dbReference type="InterPro" id="IPR008920">
    <property type="entry name" value="TF_FadR/GntR_C"/>
</dbReference>